<dbReference type="Gene3D" id="1.10.287.1490">
    <property type="match status" value="1"/>
</dbReference>
<keyword evidence="4" id="KW-1185">Reference proteome</keyword>
<dbReference type="EMBL" id="JACAZH010000007">
    <property type="protein sequence ID" value="KAF7363456.1"/>
    <property type="molecule type" value="Genomic_DNA"/>
</dbReference>
<feature type="compositionally biased region" description="Polar residues" evidence="2">
    <location>
        <begin position="551"/>
        <end position="561"/>
    </location>
</feature>
<dbReference type="Proteomes" id="UP000623467">
    <property type="component" value="Unassembled WGS sequence"/>
</dbReference>
<gene>
    <name evidence="3" type="ORF">MSAN_01001400</name>
</gene>
<feature type="coiled-coil region" evidence="1">
    <location>
        <begin position="318"/>
        <end position="345"/>
    </location>
</feature>
<reference evidence="3" key="1">
    <citation type="submission" date="2020-05" db="EMBL/GenBank/DDBJ databases">
        <title>Mycena genomes resolve the evolution of fungal bioluminescence.</title>
        <authorList>
            <person name="Tsai I.J."/>
        </authorList>
    </citation>
    <scope>NUCLEOTIDE SEQUENCE</scope>
    <source>
        <strain evidence="3">160909Yilan</strain>
    </source>
</reference>
<name>A0A8H6YSC5_9AGAR</name>
<evidence type="ECO:0000313" key="3">
    <source>
        <dbReference type="EMBL" id="KAF7363456.1"/>
    </source>
</evidence>
<sequence>MNGVFTTTTTEPAGAAKHSIQPIADLHTQATRSGLPLTPRAEVYRISRQQSLLRTQDARAIRVAGPLVRDPPAVVGLVLALAHGQPATATSRPRPQIPGWILGNACPRSHLVLLCRSLLPRSLFPCPRPPPQSVPAPPPMISLPPSLPAALMASETAPKLSTQEMTVMWEKILPLLATCIEARKSYLDSDKDMQNFEAMLSTSRFKQLGTDADRARVEQERTRLTGARDEASKEFTKSLHALKDTAWWPVGPNQDDGAAEKYREIIRTRARGATPAPPVDGPSQQQRESSDPRPLKRRRVSDAADDAPALDTASVAELESIQTDVQRLEDQVAEIQNELHTFQTTAMDDMANQIQARMEGLALDAQGIASTGGGADLDGLRTTTTETSKNVDELAVMVASLMEQSETLGKKEEALRNEVEQQKVQFAAMQTQFDAFQREIDQDKDTLRALTTAFEKLEAQQPPPAPTLPLDFILAAIDEPVRDTVQSIVRPMVDDLDRDLKEKIANQDKETYGNLWAKIGLTLKVVNAVNNVTQAEPVVGKSKGKSKSPSTNQTVVAQTVS</sequence>
<organism evidence="3 4">
    <name type="scientific">Mycena sanguinolenta</name>
    <dbReference type="NCBI Taxonomy" id="230812"/>
    <lineage>
        <taxon>Eukaryota</taxon>
        <taxon>Fungi</taxon>
        <taxon>Dikarya</taxon>
        <taxon>Basidiomycota</taxon>
        <taxon>Agaricomycotina</taxon>
        <taxon>Agaricomycetes</taxon>
        <taxon>Agaricomycetidae</taxon>
        <taxon>Agaricales</taxon>
        <taxon>Marasmiineae</taxon>
        <taxon>Mycenaceae</taxon>
        <taxon>Mycena</taxon>
    </lineage>
</organism>
<feature type="region of interest" description="Disordered" evidence="2">
    <location>
        <begin position="538"/>
        <end position="561"/>
    </location>
</feature>
<accession>A0A8H6YSC5</accession>
<keyword evidence="1" id="KW-0175">Coiled coil</keyword>
<comment type="caution">
    <text evidence="3">The sequence shown here is derived from an EMBL/GenBank/DDBJ whole genome shotgun (WGS) entry which is preliminary data.</text>
</comment>
<dbReference type="AlphaFoldDB" id="A0A8H6YSC5"/>
<proteinExistence type="predicted"/>
<evidence type="ECO:0000313" key="4">
    <source>
        <dbReference type="Proteomes" id="UP000623467"/>
    </source>
</evidence>
<feature type="region of interest" description="Disordered" evidence="2">
    <location>
        <begin position="269"/>
        <end position="311"/>
    </location>
</feature>
<protein>
    <submittedName>
        <fullName evidence="3">Uncharacterized protein</fullName>
    </submittedName>
</protein>
<evidence type="ECO:0000256" key="2">
    <source>
        <dbReference type="SAM" id="MobiDB-lite"/>
    </source>
</evidence>
<evidence type="ECO:0000256" key="1">
    <source>
        <dbReference type="SAM" id="Coils"/>
    </source>
</evidence>
<feature type="coiled-coil region" evidence="1">
    <location>
        <begin position="398"/>
        <end position="460"/>
    </location>
</feature>
<dbReference type="OrthoDB" id="2749714at2759"/>